<dbReference type="Proteomes" id="UP000284605">
    <property type="component" value="Unassembled WGS sequence"/>
</dbReference>
<proteinExistence type="predicted"/>
<sequence>MKPFPTHLQEPFEAFWQVFPRRPQDRPGKARAAFAKAVAAGVDPHFLARAAARYAAECKRLKSEPLFLPLVSTWLNDAGHESYPDPVERHLTIDKSASQDPLYDRLMAAGIEEASARAWFGHSQFAVEKRDGVPTLIVRAANKFVADTIRERWDAEVRQAWQVKRVIYDWPGGGKS</sequence>
<evidence type="ECO:0000313" key="1">
    <source>
        <dbReference type="EMBL" id="RJF94821.1"/>
    </source>
</evidence>
<protein>
    <recommendedName>
        <fullName evidence="3">DnaA N-terminal domain-containing protein</fullName>
    </recommendedName>
</protein>
<dbReference type="RefSeq" id="WP_119776374.1">
    <property type="nucleotide sequence ID" value="NZ_QYUK01000008.1"/>
</dbReference>
<reference evidence="1 2" key="1">
    <citation type="submission" date="2018-09" db="EMBL/GenBank/DDBJ databases">
        <authorList>
            <person name="Zhu H."/>
        </authorList>
    </citation>
    <scope>NUCLEOTIDE SEQUENCE [LARGE SCALE GENOMIC DNA]</scope>
    <source>
        <strain evidence="1 2">K1W22B-8</strain>
    </source>
</reference>
<organism evidence="1 2">
    <name type="scientific">Oleomonas cavernae</name>
    <dbReference type="NCBI Taxonomy" id="2320859"/>
    <lineage>
        <taxon>Bacteria</taxon>
        <taxon>Pseudomonadati</taxon>
        <taxon>Pseudomonadota</taxon>
        <taxon>Alphaproteobacteria</taxon>
        <taxon>Acetobacterales</taxon>
        <taxon>Acetobacteraceae</taxon>
        <taxon>Oleomonas</taxon>
    </lineage>
</organism>
<dbReference type="OrthoDB" id="7302057at2"/>
<accession>A0A418WUA5</accession>
<evidence type="ECO:0000313" key="2">
    <source>
        <dbReference type="Proteomes" id="UP000284605"/>
    </source>
</evidence>
<name>A0A418WUA5_9PROT</name>
<dbReference type="EMBL" id="QYUK01000008">
    <property type="protein sequence ID" value="RJF94821.1"/>
    <property type="molecule type" value="Genomic_DNA"/>
</dbReference>
<dbReference type="AlphaFoldDB" id="A0A418WUA5"/>
<keyword evidence="2" id="KW-1185">Reference proteome</keyword>
<evidence type="ECO:0008006" key="3">
    <source>
        <dbReference type="Google" id="ProtNLM"/>
    </source>
</evidence>
<gene>
    <name evidence="1" type="ORF">D3874_03125</name>
</gene>
<comment type="caution">
    <text evidence="1">The sequence shown here is derived from an EMBL/GenBank/DDBJ whole genome shotgun (WGS) entry which is preliminary data.</text>
</comment>